<dbReference type="InterPro" id="IPR002219">
    <property type="entry name" value="PKC_DAG/PE"/>
</dbReference>
<dbReference type="SMART" id="SM00593">
    <property type="entry name" value="RUN"/>
    <property type="match status" value="1"/>
</dbReference>
<evidence type="ECO:0000256" key="2">
    <source>
        <dbReference type="ARBA" id="ARBA00022553"/>
    </source>
</evidence>
<feature type="region of interest" description="Disordered" evidence="9">
    <location>
        <begin position="424"/>
        <end position="463"/>
    </location>
</feature>
<evidence type="ECO:0000256" key="3">
    <source>
        <dbReference type="ARBA" id="ARBA00022723"/>
    </source>
</evidence>
<dbReference type="AlphaFoldDB" id="A0AAF5D179"/>
<dbReference type="GO" id="GO:0005770">
    <property type="term" value="C:late endosome"/>
    <property type="evidence" value="ECO:0007669"/>
    <property type="project" value="UniProtKB-SubCell"/>
</dbReference>
<dbReference type="GO" id="GO:0006914">
    <property type="term" value="P:autophagy"/>
    <property type="evidence" value="ECO:0007669"/>
    <property type="project" value="UniProtKB-KW"/>
</dbReference>
<dbReference type="PANTHER" id="PTHR12326">
    <property type="entry name" value="PLECKSTRIN HOMOLOGY DOMAIN CONTAINING PROTEIN"/>
    <property type="match status" value="1"/>
</dbReference>
<feature type="region of interest" description="Disordered" evidence="9">
    <location>
        <begin position="501"/>
        <end position="566"/>
    </location>
</feature>
<protein>
    <submittedName>
        <fullName evidence="13">RUN domain-containing protein</fullName>
    </submittedName>
</protein>
<evidence type="ECO:0000259" key="11">
    <source>
        <dbReference type="PROSITE" id="PS50826"/>
    </source>
</evidence>
<keyword evidence="3" id="KW-0479">Metal-binding</keyword>
<sequence length="830" mass="95437">MSLDSSPEVKCAQLSHDLEHYVNLALKAEFRNINNELSSDLTTSLCNVVEAIFINGLKDPFYIKGTRHNKYPQPNFWPLVYKFTDPIILKKITSLSLVKTEIGKARAWVRIHLNLKDLVKHISKFIGDSKAMGQFYHETAFLRDGNLIMTACHMIMKLEMEEDLKINASINTPFLDIWTNDPLVYAGIVQGRREIATIESLTRSMMEKKVLEEKRKESISEEVDESEEAIILLNSSMEGCDTPTEQLTDNCFLNKTNDDDNISDDAQSSIYSQHSQYADSVGVGILDIYGLSPNTPGHFLSSTPKQEYMKFVLPDFSPASTEHLPSAVHFQRRRARIQRKTSCGLLINSSKSEKVIDKLNISKDSGKSFKSDEQIITNKIGIKENEIDNTIYSSSCPQKALVNGFNDKIQQNTIFTIGMSENSLPEAVSEKDEVGSIETPPSSDDRNEYANENENEKIVDENDKKKEIFDSEIDDIPIKQYCKSSTSSVSGEKILTDNEHSISHSFSSGNSFSGFRWRKPSSRQSISPSSLEVYKNSFDNCKSPDNDEKKDETSEQLSHKWDSKTKSEDEEREAFIRMIKQIPHEEGIDKQHYRCYMCFKSIENRENIYTPCNLDKKYYCKACMKEGVKRLIPSRVILNGDFRTMKISPIHNKMIKKVYRDKIFDIEAMNPSIYKYSKRFRIIKEKRTVLSFVALYLMYCQESVRQQLCDILAEDDKNVTNIHLYSWKDLDETGSGELEKRITGYIEFAINHVYHCPLCSQKGFYCEICSSNEIIYPFQTEETYRCSDCYSVYHRTCFDKTKKCPKCIRKKRLAESIVNNTLFVSIFDNK</sequence>
<keyword evidence="7" id="KW-0862">Zinc</keyword>
<dbReference type="Pfam" id="PF02759">
    <property type="entry name" value="RUN"/>
    <property type="match status" value="1"/>
</dbReference>
<evidence type="ECO:0000313" key="13">
    <source>
        <dbReference type="WBParaSite" id="TCONS_00004879.p1"/>
    </source>
</evidence>
<dbReference type="GO" id="GO:0008270">
    <property type="term" value="F:zinc ion binding"/>
    <property type="evidence" value="ECO:0007669"/>
    <property type="project" value="UniProtKB-KW"/>
</dbReference>
<evidence type="ECO:0000256" key="5">
    <source>
        <dbReference type="ARBA" id="ARBA00022753"/>
    </source>
</evidence>
<keyword evidence="2" id="KW-0597">Phosphoprotein</keyword>
<dbReference type="SUPFAM" id="SSF140741">
    <property type="entry name" value="RUN domain-like"/>
    <property type="match status" value="1"/>
</dbReference>
<accession>A0AAF5D179</accession>
<evidence type="ECO:0000256" key="6">
    <source>
        <dbReference type="ARBA" id="ARBA00022771"/>
    </source>
</evidence>
<evidence type="ECO:0000256" key="4">
    <source>
        <dbReference type="ARBA" id="ARBA00022737"/>
    </source>
</evidence>
<dbReference type="PROSITE" id="PS50826">
    <property type="entry name" value="RUN"/>
    <property type="match status" value="1"/>
</dbReference>
<reference evidence="13" key="1">
    <citation type="submission" date="2024-02" db="UniProtKB">
        <authorList>
            <consortium name="WormBaseParasite"/>
        </authorList>
    </citation>
    <scope>IDENTIFICATION</scope>
</reference>
<dbReference type="InterPro" id="IPR037213">
    <property type="entry name" value="Run_dom_sf"/>
</dbReference>
<keyword evidence="12" id="KW-1185">Reference proteome</keyword>
<dbReference type="InterPro" id="IPR004012">
    <property type="entry name" value="Run_dom"/>
</dbReference>
<dbReference type="InterPro" id="IPR051366">
    <property type="entry name" value="DEF8"/>
</dbReference>
<dbReference type="PROSITE" id="PS50081">
    <property type="entry name" value="ZF_DAG_PE_2"/>
    <property type="match status" value="1"/>
</dbReference>
<dbReference type="Pfam" id="PF13901">
    <property type="entry name" value="RH_dom"/>
    <property type="match status" value="1"/>
</dbReference>
<dbReference type="Gene3D" id="1.20.58.900">
    <property type="match status" value="1"/>
</dbReference>
<dbReference type="PANTHER" id="PTHR12326:SF12">
    <property type="entry name" value="PLECKSTRIN HOMOLOGY AND RUN DOMAIN CONTAINING M1"/>
    <property type="match status" value="1"/>
</dbReference>
<keyword evidence="4" id="KW-0677">Repeat</keyword>
<evidence type="ECO:0000259" key="10">
    <source>
        <dbReference type="PROSITE" id="PS50081"/>
    </source>
</evidence>
<dbReference type="InterPro" id="IPR025258">
    <property type="entry name" value="RH_dom"/>
</dbReference>
<dbReference type="SMART" id="SM01175">
    <property type="entry name" value="DUF4206"/>
    <property type="match status" value="1"/>
</dbReference>
<evidence type="ECO:0000313" key="12">
    <source>
        <dbReference type="Proteomes" id="UP000035681"/>
    </source>
</evidence>
<feature type="compositionally biased region" description="Basic and acidic residues" evidence="9">
    <location>
        <begin position="542"/>
        <end position="566"/>
    </location>
</feature>
<evidence type="ECO:0000256" key="9">
    <source>
        <dbReference type="SAM" id="MobiDB-lite"/>
    </source>
</evidence>
<feature type="domain" description="RUN" evidence="11">
    <location>
        <begin position="36"/>
        <end position="173"/>
    </location>
</feature>
<feature type="domain" description="Phorbol-ester/DAG-type" evidence="10">
    <location>
        <begin position="751"/>
        <end position="804"/>
    </location>
</feature>
<evidence type="ECO:0000256" key="1">
    <source>
        <dbReference type="ARBA" id="ARBA00004603"/>
    </source>
</evidence>
<feature type="compositionally biased region" description="Basic and acidic residues" evidence="9">
    <location>
        <begin position="443"/>
        <end position="463"/>
    </location>
</feature>
<proteinExistence type="predicted"/>
<evidence type="ECO:0000256" key="8">
    <source>
        <dbReference type="ARBA" id="ARBA00023006"/>
    </source>
</evidence>
<keyword evidence="5" id="KW-0967">Endosome</keyword>
<keyword evidence="8" id="KW-0072">Autophagy</keyword>
<comment type="subcellular location">
    <subcellularLocation>
        <location evidence="1">Late endosome</location>
    </subcellularLocation>
</comment>
<dbReference type="Proteomes" id="UP000035681">
    <property type="component" value="Unplaced"/>
</dbReference>
<dbReference type="WBParaSite" id="TCONS_00004879.p1">
    <property type="protein sequence ID" value="TCONS_00004879.p1"/>
    <property type="gene ID" value="XLOC_003049"/>
</dbReference>
<evidence type="ECO:0000256" key="7">
    <source>
        <dbReference type="ARBA" id="ARBA00022833"/>
    </source>
</evidence>
<feature type="compositionally biased region" description="Low complexity" evidence="9">
    <location>
        <begin position="503"/>
        <end position="515"/>
    </location>
</feature>
<name>A0AAF5D179_STRER</name>
<keyword evidence="6" id="KW-0863">Zinc-finger</keyword>
<organism evidence="12 13">
    <name type="scientific">Strongyloides stercoralis</name>
    <name type="common">Threadworm</name>
    <dbReference type="NCBI Taxonomy" id="6248"/>
    <lineage>
        <taxon>Eukaryota</taxon>
        <taxon>Metazoa</taxon>
        <taxon>Ecdysozoa</taxon>
        <taxon>Nematoda</taxon>
        <taxon>Chromadorea</taxon>
        <taxon>Rhabditida</taxon>
        <taxon>Tylenchina</taxon>
        <taxon>Panagrolaimomorpha</taxon>
        <taxon>Strongyloidoidea</taxon>
        <taxon>Strongyloididae</taxon>
        <taxon>Strongyloides</taxon>
    </lineage>
</organism>